<proteinExistence type="predicted"/>
<dbReference type="Gene3D" id="1.10.10.750">
    <property type="entry name" value="Ypt/Rab-GAP domain of gyp1p, domain 1"/>
    <property type="match status" value="1"/>
</dbReference>
<dbReference type="PANTHER" id="PTHR47219">
    <property type="entry name" value="RAB GTPASE-ACTIVATING PROTEIN 1-LIKE"/>
    <property type="match status" value="1"/>
</dbReference>
<dbReference type="SUPFAM" id="SSF47923">
    <property type="entry name" value="Ypt/Rab-GAP domain of gyp1p"/>
    <property type="match status" value="2"/>
</dbReference>
<dbReference type="Gene3D" id="1.10.8.270">
    <property type="entry name" value="putative rabgap domain of human tbc1 domain family member 14 like domains"/>
    <property type="match status" value="1"/>
</dbReference>
<dbReference type="GO" id="GO:0005096">
    <property type="term" value="F:GTPase activator activity"/>
    <property type="evidence" value="ECO:0007669"/>
    <property type="project" value="TreeGrafter"/>
</dbReference>
<dbReference type="AlphaFoldDB" id="A0AAW1CVB5"/>
<evidence type="ECO:0000313" key="5">
    <source>
        <dbReference type="Proteomes" id="UP001461498"/>
    </source>
</evidence>
<dbReference type="SMART" id="SM00164">
    <property type="entry name" value="TBC"/>
    <property type="match status" value="1"/>
</dbReference>
<evidence type="ECO:0000259" key="3">
    <source>
        <dbReference type="PROSITE" id="PS50086"/>
    </source>
</evidence>
<dbReference type="PROSITE" id="PS50086">
    <property type="entry name" value="TBC_RABGAP"/>
    <property type="match status" value="1"/>
</dbReference>
<dbReference type="PANTHER" id="PTHR47219:SF15">
    <property type="entry name" value="TBC1 DOMAIN FAMILY MEMBER 12 ISOFORM X1"/>
    <property type="match status" value="1"/>
</dbReference>
<feature type="region of interest" description="Disordered" evidence="2">
    <location>
        <begin position="83"/>
        <end position="102"/>
    </location>
</feature>
<feature type="compositionally biased region" description="Acidic residues" evidence="2">
    <location>
        <begin position="86"/>
        <end position="96"/>
    </location>
</feature>
<dbReference type="GO" id="GO:0031410">
    <property type="term" value="C:cytoplasmic vesicle"/>
    <property type="evidence" value="ECO:0007669"/>
    <property type="project" value="UniProtKB-ARBA"/>
</dbReference>
<dbReference type="InterPro" id="IPR050302">
    <property type="entry name" value="Rab_GAP_TBC_domain"/>
</dbReference>
<dbReference type="Pfam" id="PF00566">
    <property type="entry name" value="RabGAP-TBC"/>
    <property type="match status" value="1"/>
</dbReference>
<feature type="domain" description="Rab-GAP TBC" evidence="3">
    <location>
        <begin position="421"/>
        <end position="628"/>
    </location>
</feature>
<evidence type="ECO:0000313" key="4">
    <source>
        <dbReference type="EMBL" id="KAK9501554.1"/>
    </source>
</evidence>
<feature type="region of interest" description="Disordered" evidence="2">
    <location>
        <begin position="304"/>
        <end position="328"/>
    </location>
</feature>
<dbReference type="InterPro" id="IPR035969">
    <property type="entry name" value="Rab-GAP_TBC_sf"/>
</dbReference>
<reference evidence="4 5" key="1">
    <citation type="submission" date="2022-12" db="EMBL/GenBank/DDBJ databases">
        <title>Chromosome-level genome assembly of true bugs.</title>
        <authorList>
            <person name="Ma L."/>
            <person name="Li H."/>
        </authorList>
    </citation>
    <scope>NUCLEOTIDE SEQUENCE [LARGE SCALE GENOMIC DNA]</scope>
    <source>
        <strain evidence="4">Lab_2022b</strain>
    </source>
</reference>
<evidence type="ECO:0000256" key="1">
    <source>
        <dbReference type="SAM" id="Coils"/>
    </source>
</evidence>
<feature type="compositionally biased region" description="Polar residues" evidence="2">
    <location>
        <begin position="304"/>
        <end position="313"/>
    </location>
</feature>
<dbReference type="InterPro" id="IPR000195">
    <property type="entry name" value="Rab-GAP-TBC_dom"/>
</dbReference>
<dbReference type="FunFam" id="1.10.8.270:FF:000008">
    <property type="entry name" value="Putative TBC1 domain family member 14"/>
    <property type="match status" value="1"/>
</dbReference>
<organism evidence="4 5">
    <name type="scientific">Rhynocoris fuscipes</name>
    <dbReference type="NCBI Taxonomy" id="488301"/>
    <lineage>
        <taxon>Eukaryota</taxon>
        <taxon>Metazoa</taxon>
        <taxon>Ecdysozoa</taxon>
        <taxon>Arthropoda</taxon>
        <taxon>Hexapoda</taxon>
        <taxon>Insecta</taxon>
        <taxon>Pterygota</taxon>
        <taxon>Neoptera</taxon>
        <taxon>Paraneoptera</taxon>
        <taxon>Hemiptera</taxon>
        <taxon>Heteroptera</taxon>
        <taxon>Panheteroptera</taxon>
        <taxon>Cimicomorpha</taxon>
        <taxon>Reduviidae</taxon>
        <taxon>Harpactorinae</taxon>
        <taxon>Harpactorini</taxon>
        <taxon>Rhynocoris</taxon>
    </lineage>
</organism>
<feature type="coiled-coil region" evidence="1">
    <location>
        <begin position="363"/>
        <end position="396"/>
    </location>
</feature>
<name>A0AAW1CVB5_9HEMI</name>
<keyword evidence="5" id="KW-1185">Reference proteome</keyword>
<sequence length="699" mass="78294">MKTTSSKERNGVDVKYSPVDDCSHIIQGSEIQLPSVNESENLIICDSQLATSFQEVKVKTRMKPGHYLQKVFLHKLKSQSVPILDNENDSNSDNNDDSTCPSIEELNEVPKESNDNWFKTWPDCTIRNGLVTCTDNKSTSDKDKKTRICSCNSTSGGDQCTNPNTSIPLDSALHSLPLAYSPVTKQIHLITQNESKNIKSDEKCNGVSALNRVATEVSSFSSTVSSLSDISPSTNGDSTVGSLFDNGDSCSLVSIGNCSIRSEDSYGSKPKRKGISSFFTRSVFGWKGKNESEGWSLFSKSVTDTISRPSSGLSEERHSTGGDSGHGVLGSTGLIQLERPAWLPAKSKQEQLAHSNQHNRIISSARKREVKEAKQRKKLLQNQLKAEDELANATKVWTQEILPKWQQMKSQKRTQELWWQGIPPCVRGKLWRFAIPNDLNITHDLYEICVSRALERLKSSAGSTDSLDEPSKDADREASMELIQLDISRTFPHLCIFQKTGPYYDMLHSLLAAYVCYRPDVGYVQGMSFIAAVLILNMDAPDAFVCFANLLNRPCHRAFYSLDQPLMEAYYVTYKALLKENLPKLCEHLEHCRLTPDLYLLDWVYTIYAKAMSLDLASRIWDVFLRDGDEFLFRTAIGVLKLSQEELLSMDFLNGSQYLTKLPEYLNATQLFKSIASVRMNIGKADFSQLLASYTQTIS</sequence>
<accession>A0AAW1CVB5</accession>
<dbReference type="Gene3D" id="1.10.472.80">
    <property type="entry name" value="Ypt/Rab-GAP domain of gyp1p, domain 3"/>
    <property type="match status" value="1"/>
</dbReference>
<keyword evidence="1" id="KW-0175">Coiled coil</keyword>
<dbReference type="GO" id="GO:0016192">
    <property type="term" value="P:vesicle-mediated transport"/>
    <property type="evidence" value="ECO:0007669"/>
    <property type="project" value="UniProtKB-ARBA"/>
</dbReference>
<evidence type="ECO:0000256" key="2">
    <source>
        <dbReference type="SAM" id="MobiDB-lite"/>
    </source>
</evidence>
<dbReference type="FunFam" id="1.10.472.80:FF:000006">
    <property type="entry name" value="TBC1 domain family member 14"/>
    <property type="match status" value="1"/>
</dbReference>
<dbReference type="GO" id="GO:0031267">
    <property type="term" value="F:small GTPase binding"/>
    <property type="evidence" value="ECO:0007669"/>
    <property type="project" value="TreeGrafter"/>
</dbReference>
<comment type="caution">
    <text evidence="4">The sequence shown here is derived from an EMBL/GenBank/DDBJ whole genome shotgun (WGS) entry which is preliminary data.</text>
</comment>
<gene>
    <name evidence="4" type="ORF">O3M35_012259</name>
</gene>
<dbReference type="GO" id="GO:0005773">
    <property type="term" value="C:vacuole"/>
    <property type="evidence" value="ECO:0007669"/>
    <property type="project" value="UniProtKB-ARBA"/>
</dbReference>
<protein>
    <recommendedName>
        <fullName evidence="3">Rab-GAP TBC domain-containing protein</fullName>
    </recommendedName>
</protein>
<dbReference type="Proteomes" id="UP001461498">
    <property type="component" value="Unassembled WGS sequence"/>
</dbReference>
<dbReference type="EMBL" id="JAPXFL010000009">
    <property type="protein sequence ID" value="KAK9501555.1"/>
    <property type="molecule type" value="Genomic_DNA"/>
</dbReference>
<dbReference type="EMBL" id="JAPXFL010000009">
    <property type="protein sequence ID" value="KAK9501554.1"/>
    <property type="molecule type" value="Genomic_DNA"/>
</dbReference>